<reference evidence="6" key="2">
    <citation type="journal article" date="2019" name="Int. J. Syst. Evol. Microbiol.">
        <title>The Global Catalogue of Microorganisms (GCM) 10K type strain sequencing project: providing services to taxonomists for standard genome sequencing and annotation.</title>
        <authorList>
            <consortium name="The Broad Institute Genomics Platform"/>
            <consortium name="The Broad Institute Genome Sequencing Center for Infectious Disease"/>
            <person name="Wu L."/>
            <person name="Ma J."/>
        </authorList>
    </citation>
    <scope>NUCLEOTIDE SEQUENCE [LARGE SCALE GENOMIC DNA]</scope>
    <source>
        <strain evidence="6">CGMCC 1.15931</strain>
    </source>
</reference>
<feature type="transmembrane region" description="Helical" evidence="1">
    <location>
        <begin position="204"/>
        <end position="224"/>
    </location>
</feature>
<dbReference type="InterPro" id="IPR017732">
    <property type="entry name" value="T4/T6SS_DotU"/>
</dbReference>
<sequence length="257" mass="28061">MTPQIERRAAPTLFGSRPATADSPRASSLVDLLHEGFHMLFLLKSGAKPPPALHFRDVVVAYLHGFEREAHKLRAQVEDIEAAKYAFCATLDEAVLGAGFPDYDAWARRPLQLDVFGGQLAGERFFEWLESLRVAGLARLPALQVFHLCLLLGFKGRYMDDADKLAYTTARLGDEIAHIKGKSHDFAPRAGRPDQVAHKLRGTVPAWALSAVFALLGAGVFLGLRTSLERGAQHAMAGYADLVKLAPRPASLTITLP</sequence>
<accession>A0A6I3T926</accession>
<dbReference type="Pfam" id="PF09850">
    <property type="entry name" value="DotU"/>
    <property type="match status" value="1"/>
</dbReference>
<organism evidence="4 5">
    <name type="scientific">Pseudoduganella buxea</name>
    <dbReference type="NCBI Taxonomy" id="1949069"/>
    <lineage>
        <taxon>Bacteria</taxon>
        <taxon>Pseudomonadati</taxon>
        <taxon>Pseudomonadota</taxon>
        <taxon>Betaproteobacteria</taxon>
        <taxon>Burkholderiales</taxon>
        <taxon>Oxalobacteraceae</taxon>
        <taxon>Telluria group</taxon>
        <taxon>Pseudoduganella</taxon>
    </lineage>
</organism>
<evidence type="ECO:0000259" key="2">
    <source>
        <dbReference type="Pfam" id="PF09850"/>
    </source>
</evidence>
<proteinExistence type="predicted"/>
<keyword evidence="1" id="KW-1133">Transmembrane helix</keyword>
<dbReference type="OrthoDB" id="345640at2"/>
<dbReference type="Proteomes" id="UP000622638">
    <property type="component" value="Unassembled WGS sequence"/>
</dbReference>
<reference evidence="4 5" key="3">
    <citation type="submission" date="2019-11" db="EMBL/GenBank/DDBJ databases">
        <title>Type strains purchased from KCTC, JCM and DSMZ.</title>
        <authorList>
            <person name="Lu H."/>
        </authorList>
    </citation>
    <scope>NUCLEOTIDE SEQUENCE [LARGE SCALE GENOMIC DNA]</scope>
    <source>
        <strain evidence="4 5">KCTC 52429</strain>
    </source>
</reference>
<dbReference type="AlphaFoldDB" id="A0A6I3T926"/>
<dbReference type="Gene3D" id="1.25.40.590">
    <property type="entry name" value="Type IV / VI secretion system, DotU"/>
    <property type="match status" value="1"/>
</dbReference>
<evidence type="ECO:0000313" key="5">
    <source>
        <dbReference type="Proteomes" id="UP000430634"/>
    </source>
</evidence>
<evidence type="ECO:0000313" key="4">
    <source>
        <dbReference type="EMBL" id="MTV56137.1"/>
    </source>
</evidence>
<keyword evidence="1" id="KW-0812">Transmembrane</keyword>
<feature type="domain" description="Type IV / VI secretion system DotU" evidence="2">
    <location>
        <begin position="29"/>
        <end position="226"/>
    </location>
</feature>
<reference evidence="3" key="1">
    <citation type="journal article" date="2014" name="Int. J. Syst. Evol. Microbiol.">
        <title>Complete genome of a new Firmicutes species belonging to the dominant human colonic microbiota ('Ruminococcus bicirculans') reveals two chromosomes and a selective capacity to utilize plant glucans.</title>
        <authorList>
            <consortium name="NISC Comparative Sequencing Program"/>
            <person name="Wegmann U."/>
            <person name="Louis P."/>
            <person name="Goesmann A."/>
            <person name="Henrissat B."/>
            <person name="Duncan S.H."/>
            <person name="Flint H.J."/>
        </authorList>
    </citation>
    <scope>NUCLEOTIDE SEQUENCE</scope>
    <source>
        <strain evidence="3">CGMCC 1.15931</strain>
    </source>
</reference>
<dbReference type="NCBIfam" id="TIGR03349">
    <property type="entry name" value="IV_VI_DotU"/>
    <property type="match status" value="1"/>
</dbReference>
<dbReference type="EMBL" id="WNKZ01000134">
    <property type="protein sequence ID" value="MTV56137.1"/>
    <property type="molecule type" value="Genomic_DNA"/>
</dbReference>
<gene>
    <name evidence="3" type="ORF">GCM10011572_02540</name>
    <name evidence="4" type="ORF">GM672_25770</name>
</gene>
<protein>
    <submittedName>
        <fullName evidence="4">DotU family type IV/VI secretion system protein</fullName>
    </submittedName>
</protein>
<keyword evidence="1" id="KW-0472">Membrane</keyword>
<dbReference type="RefSeq" id="WP_155473378.1">
    <property type="nucleotide sequence ID" value="NZ_BMKG01000001.1"/>
</dbReference>
<dbReference type="EMBL" id="BMKG01000001">
    <property type="protein sequence ID" value="GGB84106.1"/>
    <property type="molecule type" value="Genomic_DNA"/>
</dbReference>
<comment type="caution">
    <text evidence="4">The sequence shown here is derived from an EMBL/GenBank/DDBJ whole genome shotgun (WGS) entry which is preliminary data.</text>
</comment>
<evidence type="ECO:0000313" key="6">
    <source>
        <dbReference type="Proteomes" id="UP000622638"/>
    </source>
</evidence>
<keyword evidence="6" id="KW-1185">Reference proteome</keyword>
<reference evidence="3" key="4">
    <citation type="submission" date="2024-05" db="EMBL/GenBank/DDBJ databases">
        <authorList>
            <person name="Sun Q."/>
            <person name="Zhou Y."/>
        </authorList>
    </citation>
    <scope>NUCLEOTIDE SEQUENCE</scope>
    <source>
        <strain evidence="3">CGMCC 1.15931</strain>
    </source>
</reference>
<dbReference type="PANTHER" id="PTHR38033:SF1">
    <property type="entry name" value="DOTU FAMILY TYPE IV_VI SECRETION SYSTEM PROTEIN"/>
    <property type="match status" value="1"/>
</dbReference>
<name>A0A6I3T926_9BURK</name>
<dbReference type="Proteomes" id="UP000430634">
    <property type="component" value="Unassembled WGS sequence"/>
</dbReference>
<dbReference type="InterPro" id="IPR038522">
    <property type="entry name" value="T4/T6SS_DotU_sf"/>
</dbReference>
<dbReference type="PANTHER" id="PTHR38033">
    <property type="entry name" value="MEMBRANE PROTEIN-RELATED"/>
    <property type="match status" value="1"/>
</dbReference>
<evidence type="ECO:0000256" key="1">
    <source>
        <dbReference type="SAM" id="Phobius"/>
    </source>
</evidence>
<evidence type="ECO:0000313" key="3">
    <source>
        <dbReference type="EMBL" id="GGB84106.1"/>
    </source>
</evidence>